<protein>
    <submittedName>
        <fullName evidence="2">Uncharacterized protein</fullName>
    </submittedName>
</protein>
<organism evidence="2">
    <name type="scientific">Podoviridae sp. ctefc32</name>
    <dbReference type="NCBI Taxonomy" id="2827742"/>
    <lineage>
        <taxon>Viruses</taxon>
        <taxon>Duplodnaviria</taxon>
        <taxon>Heunggongvirae</taxon>
        <taxon>Uroviricota</taxon>
        <taxon>Caudoviricetes</taxon>
    </lineage>
</organism>
<evidence type="ECO:0000256" key="1">
    <source>
        <dbReference type="SAM" id="MobiDB-lite"/>
    </source>
</evidence>
<accession>A0A8S5T236</accession>
<reference evidence="2" key="1">
    <citation type="journal article" date="2021" name="Proc. Natl. Acad. Sci. U.S.A.">
        <title>A Catalog of Tens of Thousands of Viruses from Human Metagenomes Reveals Hidden Associations with Chronic Diseases.</title>
        <authorList>
            <person name="Tisza M.J."/>
            <person name="Buck C.B."/>
        </authorList>
    </citation>
    <scope>NUCLEOTIDE SEQUENCE</scope>
    <source>
        <strain evidence="2">Ctefc32</strain>
    </source>
</reference>
<evidence type="ECO:0000313" key="2">
    <source>
        <dbReference type="EMBL" id="DAF57381.1"/>
    </source>
</evidence>
<name>A0A8S5T236_9CAUD</name>
<feature type="region of interest" description="Disordered" evidence="1">
    <location>
        <begin position="1"/>
        <end position="30"/>
    </location>
</feature>
<proteinExistence type="predicted"/>
<dbReference type="EMBL" id="BK032733">
    <property type="protein sequence ID" value="DAF57381.1"/>
    <property type="molecule type" value="Genomic_DNA"/>
</dbReference>
<feature type="compositionally biased region" description="Basic and acidic residues" evidence="1">
    <location>
        <begin position="20"/>
        <end position="30"/>
    </location>
</feature>
<sequence length="30" mass="3588">MSKTQPHFHAYLGGNPPPRLRKEYETKKIY</sequence>